<evidence type="ECO:0000313" key="3">
    <source>
        <dbReference type="Proteomes" id="UP000435802"/>
    </source>
</evidence>
<evidence type="ECO:0000259" key="1">
    <source>
        <dbReference type="Pfam" id="PF16242"/>
    </source>
</evidence>
<protein>
    <submittedName>
        <fullName evidence="2">General stress protein</fullName>
    </submittedName>
</protein>
<dbReference type="PANTHER" id="PTHR34818:SF1">
    <property type="entry name" value="PROTEIN BLI-3"/>
    <property type="match status" value="1"/>
</dbReference>
<dbReference type="Pfam" id="PF16242">
    <property type="entry name" value="Pyrid_ox_like"/>
    <property type="match status" value="1"/>
</dbReference>
<feature type="domain" description="General stress protein FMN-binding split barrel" evidence="1">
    <location>
        <begin position="15"/>
        <end position="160"/>
    </location>
</feature>
<dbReference type="EMBL" id="WUMK01000017">
    <property type="protein sequence ID" value="MXN49237.1"/>
    <property type="molecule type" value="Genomic_DNA"/>
</dbReference>
<accession>A0A6N8SLR6</accession>
<dbReference type="AlphaFoldDB" id="A0A6N8SLR6"/>
<organism evidence="2 3">
    <name type="scientific">Shinella kummerowiae</name>
    <dbReference type="NCBI Taxonomy" id="417745"/>
    <lineage>
        <taxon>Bacteria</taxon>
        <taxon>Pseudomonadati</taxon>
        <taxon>Pseudomonadota</taxon>
        <taxon>Alphaproteobacteria</taxon>
        <taxon>Hyphomicrobiales</taxon>
        <taxon>Rhizobiaceae</taxon>
        <taxon>Shinella</taxon>
    </lineage>
</organism>
<comment type="caution">
    <text evidence="2">The sequence shown here is derived from an EMBL/GenBank/DDBJ whole genome shotgun (WGS) entry which is preliminary data.</text>
</comment>
<evidence type="ECO:0000313" key="2">
    <source>
        <dbReference type="EMBL" id="MXN49237.1"/>
    </source>
</evidence>
<dbReference type="SUPFAM" id="SSF50475">
    <property type="entry name" value="FMN-binding split barrel"/>
    <property type="match status" value="1"/>
</dbReference>
<dbReference type="InterPro" id="IPR052917">
    <property type="entry name" value="Stress-Dev_Protein"/>
</dbReference>
<reference evidence="2 3" key="1">
    <citation type="submission" date="2019-12" db="EMBL/GenBank/DDBJ databases">
        <title>Shinella kummerowiae sp. nov., a symbiotic bacterium isolated from root nodules of the herbal legume Kummerowia stipulacea.</title>
        <authorList>
            <person name="Gao J."/>
        </authorList>
    </citation>
    <scope>NUCLEOTIDE SEQUENCE [LARGE SCALE GENOMIC DNA]</scope>
    <source>
        <strain evidence="2 3">CCBAU 25048</strain>
    </source>
</reference>
<dbReference type="RefSeq" id="WP_160862715.1">
    <property type="nucleotide sequence ID" value="NZ_JAODWE010000022.1"/>
</dbReference>
<dbReference type="Gene3D" id="2.30.110.10">
    <property type="entry name" value="Electron Transport, Fmn-binding Protein, Chain A"/>
    <property type="match status" value="1"/>
</dbReference>
<name>A0A6N8SLR6_9HYPH</name>
<keyword evidence="3" id="KW-1185">Reference proteome</keyword>
<dbReference type="InterPro" id="IPR038725">
    <property type="entry name" value="YdaG_split_barrel_FMN-bd"/>
</dbReference>
<dbReference type="PANTHER" id="PTHR34818">
    <property type="entry name" value="PROTEIN BLI-3"/>
    <property type="match status" value="1"/>
</dbReference>
<sequence>MSHRKEQKSDLSNEEAIDRVWELAKDIDVCMFVTWDGEYTRARPLSARVHREENAIHFLVNADGAKNDQLERFPKVTMAWSNNSGYKYVTISGHAKVSNDRPTIERLWEKTDKAWWNNAQDPEIRLITVVPDEAELWDSPGKLVATAKMVMAAVAGTKPDVGENAKVDL</sequence>
<dbReference type="InterPro" id="IPR012349">
    <property type="entry name" value="Split_barrel_FMN-bd"/>
</dbReference>
<dbReference type="OrthoDB" id="1432662at2"/>
<proteinExistence type="predicted"/>
<gene>
    <name evidence="2" type="ORF">GR138_28985</name>
</gene>
<dbReference type="Proteomes" id="UP000435802">
    <property type="component" value="Unassembled WGS sequence"/>
</dbReference>